<dbReference type="Gene3D" id="3.40.50.150">
    <property type="entry name" value="Vaccinia Virus protein VP39"/>
    <property type="match status" value="1"/>
</dbReference>
<evidence type="ECO:0000313" key="2">
    <source>
        <dbReference type="EMBL" id="VFB17341.1"/>
    </source>
</evidence>
<organism evidence="2 3">
    <name type="scientific">Urinicoccus massiliensis</name>
    <dbReference type="NCBI Taxonomy" id="1723382"/>
    <lineage>
        <taxon>Bacteria</taxon>
        <taxon>Bacillati</taxon>
        <taxon>Bacillota</taxon>
        <taxon>Tissierellia</taxon>
        <taxon>Tissierellales</taxon>
        <taxon>Peptoniphilaceae</taxon>
        <taxon>Urinicoccus</taxon>
    </lineage>
</organism>
<proteinExistence type="predicted"/>
<dbReference type="InterPro" id="IPR029063">
    <property type="entry name" value="SAM-dependent_MTases_sf"/>
</dbReference>
<dbReference type="Proteomes" id="UP000377798">
    <property type="component" value="Unassembled WGS sequence"/>
</dbReference>
<dbReference type="GO" id="GO:0032259">
    <property type="term" value="P:methylation"/>
    <property type="evidence" value="ECO:0007669"/>
    <property type="project" value="UniProtKB-KW"/>
</dbReference>
<keyword evidence="3" id="KW-1185">Reference proteome</keyword>
<comment type="caution">
    <text evidence="2">The sequence shown here is derived from an EMBL/GenBank/DDBJ whole genome shotgun (WGS) entry which is preliminary data.</text>
</comment>
<dbReference type="GO" id="GO:0043770">
    <property type="term" value="F:demethylmenaquinone methyltransferase activity"/>
    <property type="evidence" value="ECO:0007669"/>
    <property type="project" value="UniProtKB-EC"/>
</dbReference>
<dbReference type="PANTHER" id="PTHR42912:SF80">
    <property type="entry name" value="METHYLTRANSFERASE DOMAIN-CONTAINING PROTEIN"/>
    <property type="match status" value="1"/>
</dbReference>
<dbReference type="SUPFAM" id="SSF53335">
    <property type="entry name" value="S-adenosyl-L-methionine-dependent methyltransferases"/>
    <property type="match status" value="1"/>
</dbReference>
<gene>
    <name evidence="2" type="primary">ubiE_2</name>
    <name evidence="2" type="ORF">NCTC13150_01929</name>
</gene>
<keyword evidence="2" id="KW-0489">Methyltransferase</keyword>
<dbReference type="GO" id="GO:0008757">
    <property type="term" value="F:S-adenosylmethionine-dependent methyltransferase activity"/>
    <property type="evidence" value="ECO:0007669"/>
    <property type="project" value="InterPro"/>
</dbReference>
<evidence type="ECO:0000259" key="1">
    <source>
        <dbReference type="Pfam" id="PF08241"/>
    </source>
</evidence>
<dbReference type="RefSeq" id="WP_131749890.1">
    <property type="nucleotide sequence ID" value="NZ_CAACYI010000001.1"/>
</dbReference>
<dbReference type="Pfam" id="PF08241">
    <property type="entry name" value="Methyltransf_11"/>
    <property type="match status" value="1"/>
</dbReference>
<reference evidence="2 3" key="1">
    <citation type="submission" date="2019-02" db="EMBL/GenBank/DDBJ databases">
        <authorList>
            <consortium name="Pathogen Informatics"/>
        </authorList>
    </citation>
    <scope>NUCLEOTIDE SEQUENCE [LARGE SCALE GENOMIC DNA]</scope>
    <source>
        <strain evidence="2 3">3012STDY7089603</strain>
    </source>
</reference>
<dbReference type="AlphaFoldDB" id="A0A8H2M762"/>
<dbReference type="InterPro" id="IPR013216">
    <property type="entry name" value="Methyltransf_11"/>
</dbReference>
<feature type="domain" description="Methyltransferase type 11" evidence="1">
    <location>
        <begin position="47"/>
        <end position="142"/>
    </location>
</feature>
<accession>A0A8H2M762</accession>
<name>A0A8H2M762_9FIRM</name>
<dbReference type="InterPro" id="IPR050508">
    <property type="entry name" value="Methyltransf_Superfamily"/>
</dbReference>
<evidence type="ECO:0000313" key="3">
    <source>
        <dbReference type="Proteomes" id="UP000377798"/>
    </source>
</evidence>
<dbReference type="EC" id="2.1.1.163" evidence="2"/>
<dbReference type="EMBL" id="CAACYI010000001">
    <property type="protein sequence ID" value="VFB17341.1"/>
    <property type="molecule type" value="Genomic_DNA"/>
</dbReference>
<dbReference type="PANTHER" id="PTHR42912">
    <property type="entry name" value="METHYLTRANSFERASE"/>
    <property type="match status" value="1"/>
</dbReference>
<keyword evidence="2" id="KW-0808">Transferase</keyword>
<protein>
    <submittedName>
        <fullName evidence="2">Ubiquinone/menaquinone biosynthesis methyltransferase ubiE</fullName>
        <ecNumber evidence="2">2.1.1.163</ecNumber>
    </submittedName>
</protein>
<dbReference type="CDD" id="cd02440">
    <property type="entry name" value="AdoMet_MTases"/>
    <property type="match status" value="1"/>
</dbReference>
<sequence>MIKDYWTKASSDYSDLIDEEMQKSYKDKWLNFILDEIKDLEGPLEILDIGTGPGFFPLILSSKDRHLTGIDLTEAMIEEAQKKLQAFHVDADLFIMDCQETTFPDQKFDCIICRNLVWTLPDPEKAYKEWFRILKPGGRLLIFDGSWYIHHFDPSAKEKYQALKDYVKKTYDIDVYPYGDKETNPDDYELMKITFLSDKARPAWDEKTLTSLGFTVDKVLEDYLDFLVGKEERLARGDISPVFFIKASK</sequence>
<keyword evidence="2" id="KW-0830">Ubiquinone</keyword>